<feature type="compositionally biased region" description="Acidic residues" evidence="1">
    <location>
        <begin position="42"/>
        <end position="81"/>
    </location>
</feature>
<feature type="compositionally biased region" description="Polar residues" evidence="1">
    <location>
        <begin position="123"/>
        <end position="134"/>
    </location>
</feature>
<evidence type="ECO:0000256" key="1">
    <source>
        <dbReference type="SAM" id="MobiDB-lite"/>
    </source>
</evidence>
<sequence>MTRPEEPRKLLPARSSRGTRITKLVGEEAEADETFWGQDAWREDEEDDDYSTEEEEEDIVDADFDEEEDPDEDVHDADEDDGPAKKRPTRSAQRGAYREPTQQQRKKPRLAKLESMIVGIAVEQQQPQDNSTSAALPPHTPTTASFQYEAPTVRRSTARKSSESSELRKKITQETARLLAGRVAKTDAKGAMATVTRVRLTQSQLLAEAVRTEVENMQSLSRLEQQEEEKKAETMTPKAPFTGEMVRFHSRIGAPKTITFLNSVDFPPIFNQPKPKKRERRQEQQRPEEDGEEEEGDEGQDGDGEKIAT</sequence>
<reference evidence="3" key="3">
    <citation type="submission" date="2015-02" db="UniProtKB">
        <authorList>
            <consortium name="EnsemblProtists"/>
        </authorList>
    </citation>
    <scope>IDENTIFICATION</scope>
    <source>
        <strain evidence="3">DAOM BR144</strain>
    </source>
</reference>
<feature type="region of interest" description="Disordered" evidence="1">
    <location>
        <begin position="1"/>
        <end position="169"/>
    </location>
</feature>
<dbReference type="PANTHER" id="PTHR13275:SF4">
    <property type="entry name" value="VACUOLAR PROTEIN SORTING-ASSOCIATED PROTEIN 72 HOMOLOG"/>
    <property type="match status" value="1"/>
</dbReference>
<dbReference type="HOGENOM" id="CLU_059120_0_0_1"/>
<dbReference type="EMBL" id="GL376577">
    <property type="status" value="NOT_ANNOTATED_CDS"/>
    <property type="molecule type" value="Genomic_DNA"/>
</dbReference>
<feature type="compositionally biased region" description="Basic and acidic residues" evidence="1">
    <location>
        <begin position="160"/>
        <end position="169"/>
    </location>
</feature>
<organism evidence="3 4">
    <name type="scientific">Globisporangium ultimum (strain ATCC 200006 / CBS 805.95 / DAOM BR144)</name>
    <name type="common">Pythium ultimum</name>
    <dbReference type="NCBI Taxonomy" id="431595"/>
    <lineage>
        <taxon>Eukaryota</taxon>
        <taxon>Sar</taxon>
        <taxon>Stramenopiles</taxon>
        <taxon>Oomycota</taxon>
        <taxon>Peronosporomycetes</taxon>
        <taxon>Pythiales</taxon>
        <taxon>Pythiaceae</taxon>
        <taxon>Globisporangium</taxon>
    </lineage>
</organism>
<dbReference type="Pfam" id="PF05764">
    <property type="entry name" value="YL1"/>
    <property type="match status" value="1"/>
</dbReference>
<dbReference type="GO" id="GO:0005634">
    <property type="term" value="C:nucleus"/>
    <property type="evidence" value="ECO:0007669"/>
    <property type="project" value="TreeGrafter"/>
</dbReference>
<feature type="compositionally biased region" description="Acidic residues" evidence="1">
    <location>
        <begin position="289"/>
        <end position="302"/>
    </location>
</feature>
<dbReference type="VEuPathDB" id="FungiDB:PYU1_G013084"/>
<dbReference type="eggNOG" id="KOG2897">
    <property type="taxonomic scope" value="Eukaryota"/>
</dbReference>
<dbReference type="InterPro" id="IPR046757">
    <property type="entry name" value="YL1_N"/>
</dbReference>
<dbReference type="InParanoid" id="K3X7B2"/>
<protein>
    <recommendedName>
        <fullName evidence="2">Vps72/YL1 N-terminal domain-containing protein</fullName>
    </recommendedName>
</protein>
<feature type="region of interest" description="Disordered" evidence="1">
    <location>
        <begin position="261"/>
        <end position="309"/>
    </location>
</feature>
<name>K3X7B2_GLOUD</name>
<dbReference type="OMA" id="ASFWGQA"/>
<proteinExistence type="predicted"/>
<dbReference type="PANTHER" id="PTHR13275">
    <property type="entry name" value="YL-1 PROTEIN TRANSCRIPTION FACTOR-LIKE 1"/>
    <property type="match status" value="1"/>
</dbReference>
<evidence type="ECO:0000313" key="3">
    <source>
        <dbReference type="EnsemblProtists" id="PYU1_T013111"/>
    </source>
</evidence>
<dbReference type="Proteomes" id="UP000019132">
    <property type="component" value="Unassembled WGS sequence"/>
</dbReference>
<reference evidence="4" key="2">
    <citation type="submission" date="2010-04" db="EMBL/GenBank/DDBJ databases">
        <authorList>
            <person name="Buell R."/>
            <person name="Hamilton J."/>
            <person name="Hostetler J."/>
        </authorList>
    </citation>
    <scope>NUCLEOTIDE SEQUENCE [LARGE SCALE GENOMIC DNA]</scope>
    <source>
        <strain evidence="4">DAOM:BR144</strain>
    </source>
</reference>
<evidence type="ECO:0000313" key="4">
    <source>
        <dbReference type="Proteomes" id="UP000019132"/>
    </source>
</evidence>
<dbReference type="EnsemblProtists" id="PYU1_T013111">
    <property type="protein sequence ID" value="PYU1_T013111"/>
    <property type="gene ID" value="PYU1_G013084"/>
</dbReference>
<keyword evidence="4" id="KW-1185">Reference proteome</keyword>
<dbReference type="AlphaFoldDB" id="K3X7B2"/>
<dbReference type="STRING" id="431595.K3X7B2"/>
<evidence type="ECO:0000259" key="2">
    <source>
        <dbReference type="Pfam" id="PF05764"/>
    </source>
</evidence>
<accession>K3X7B2</accession>
<reference evidence="4" key="1">
    <citation type="journal article" date="2010" name="Genome Biol.">
        <title>Genome sequence of the necrotrophic plant pathogen Pythium ultimum reveals original pathogenicity mechanisms and effector repertoire.</title>
        <authorList>
            <person name="Levesque C.A."/>
            <person name="Brouwer H."/>
            <person name="Cano L."/>
            <person name="Hamilton J.P."/>
            <person name="Holt C."/>
            <person name="Huitema E."/>
            <person name="Raffaele S."/>
            <person name="Robideau G.P."/>
            <person name="Thines M."/>
            <person name="Win J."/>
            <person name="Zerillo M.M."/>
            <person name="Beakes G.W."/>
            <person name="Boore J.L."/>
            <person name="Busam D."/>
            <person name="Dumas B."/>
            <person name="Ferriera S."/>
            <person name="Fuerstenberg S.I."/>
            <person name="Gachon C.M."/>
            <person name="Gaulin E."/>
            <person name="Govers F."/>
            <person name="Grenville-Briggs L."/>
            <person name="Horner N."/>
            <person name="Hostetler J."/>
            <person name="Jiang R.H."/>
            <person name="Johnson J."/>
            <person name="Krajaejun T."/>
            <person name="Lin H."/>
            <person name="Meijer H.J."/>
            <person name="Moore B."/>
            <person name="Morris P."/>
            <person name="Phuntmart V."/>
            <person name="Puiu D."/>
            <person name="Shetty J."/>
            <person name="Stajich J.E."/>
            <person name="Tripathy S."/>
            <person name="Wawra S."/>
            <person name="van West P."/>
            <person name="Whitty B.R."/>
            <person name="Coutinho P.M."/>
            <person name="Henrissat B."/>
            <person name="Martin F."/>
            <person name="Thomas P.D."/>
            <person name="Tyler B.M."/>
            <person name="De Vries R.P."/>
            <person name="Kamoun S."/>
            <person name="Yandell M."/>
            <person name="Tisserat N."/>
            <person name="Buell C.R."/>
        </authorList>
    </citation>
    <scope>NUCLEOTIDE SEQUENCE</scope>
    <source>
        <strain evidence="4">DAOM:BR144</strain>
    </source>
</reference>
<feature type="domain" description="Vps72/YL1 N-terminal" evidence="2">
    <location>
        <begin position="12"/>
        <end position="250"/>
    </location>
</feature>